<name>A0A2A6CFM2_PRIPA</name>
<reference evidence="2" key="2">
    <citation type="submission" date="2022-06" db="UniProtKB">
        <authorList>
            <consortium name="EnsemblMetazoa"/>
        </authorList>
    </citation>
    <scope>IDENTIFICATION</scope>
    <source>
        <strain evidence="2">PS312</strain>
    </source>
</reference>
<accession>A0A2A6CFM2</accession>
<dbReference type="Proteomes" id="UP000005239">
    <property type="component" value="Unassembled WGS sequence"/>
</dbReference>
<accession>A0A8R1Z7I5</accession>
<keyword evidence="3" id="KW-1185">Reference proteome</keyword>
<dbReference type="AlphaFoldDB" id="A0A2A6CFM2"/>
<feature type="compositionally biased region" description="Basic and acidic residues" evidence="1">
    <location>
        <begin position="1"/>
        <end position="12"/>
    </location>
</feature>
<evidence type="ECO:0000313" key="3">
    <source>
        <dbReference type="Proteomes" id="UP000005239"/>
    </source>
</evidence>
<evidence type="ECO:0000256" key="1">
    <source>
        <dbReference type="SAM" id="MobiDB-lite"/>
    </source>
</evidence>
<protein>
    <submittedName>
        <fullName evidence="2">Uncharacterized protein</fullName>
    </submittedName>
</protein>
<proteinExistence type="predicted"/>
<feature type="compositionally biased region" description="Basic and acidic residues" evidence="1">
    <location>
        <begin position="24"/>
        <end position="37"/>
    </location>
</feature>
<reference evidence="3" key="1">
    <citation type="journal article" date="2008" name="Nat. Genet.">
        <title>The Pristionchus pacificus genome provides a unique perspective on nematode lifestyle and parasitism.</title>
        <authorList>
            <person name="Dieterich C."/>
            <person name="Clifton S.W."/>
            <person name="Schuster L.N."/>
            <person name="Chinwalla A."/>
            <person name="Delehaunty K."/>
            <person name="Dinkelacker I."/>
            <person name="Fulton L."/>
            <person name="Fulton R."/>
            <person name="Godfrey J."/>
            <person name="Minx P."/>
            <person name="Mitreva M."/>
            <person name="Roeseler W."/>
            <person name="Tian H."/>
            <person name="Witte H."/>
            <person name="Yang S.P."/>
            <person name="Wilson R.K."/>
            <person name="Sommer R.J."/>
        </authorList>
    </citation>
    <scope>NUCLEOTIDE SEQUENCE [LARGE SCALE GENOMIC DNA]</scope>
    <source>
        <strain evidence="3">PS312</strain>
    </source>
</reference>
<feature type="region of interest" description="Disordered" evidence="1">
    <location>
        <begin position="1"/>
        <end position="47"/>
    </location>
</feature>
<dbReference type="EnsemblMetazoa" id="PPA44839.1">
    <property type="protein sequence ID" value="PPA44839.1"/>
    <property type="gene ID" value="WBGene00283208"/>
</dbReference>
<organism evidence="2 3">
    <name type="scientific">Pristionchus pacificus</name>
    <name type="common">Parasitic nematode worm</name>
    <dbReference type="NCBI Taxonomy" id="54126"/>
    <lineage>
        <taxon>Eukaryota</taxon>
        <taxon>Metazoa</taxon>
        <taxon>Ecdysozoa</taxon>
        <taxon>Nematoda</taxon>
        <taxon>Chromadorea</taxon>
        <taxon>Rhabditida</taxon>
        <taxon>Rhabditina</taxon>
        <taxon>Diplogasteromorpha</taxon>
        <taxon>Diplogasteroidea</taxon>
        <taxon>Neodiplogasteridae</taxon>
        <taxon>Pristionchus</taxon>
    </lineage>
</organism>
<evidence type="ECO:0000313" key="2">
    <source>
        <dbReference type="EnsemblMetazoa" id="PPA44839.1"/>
    </source>
</evidence>
<sequence>MVSSSHHGERQEAPISDIDVSEAIAHRCAEYPGKEDTSIPDASPPVASKLAMEKRDERWRPHALELWKRNGRANEDPALEVLTDSSDASSALVSSAMKELSGDGTVACPRHRLVFHLLVLLEFLARYALAAKCGYGNLPSRQAAAATACDAACRAPQRELQ</sequence>
<gene>
    <name evidence="2" type="primary">WBGene00283208</name>
</gene>